<dbReference type="AlphaFoldDB" id="A0A3S8XFW1"/>
<dbReference type="Gene3D" id="2.20.100.10">
    <property type="entry name" value="Thrombospondin type-1 (TSP1) repeat"/>
    <property type="match status" value="2"/>
</dbReference>
<name>A0A3S8XFW1_9ASCI</name>
<sequence length="788" mass="86795">MLDTCLEPSGAHSSKDGQPRKGKTKQAQTGAGNKAVSKKVKKKSSDSNLRPIIIGLAVVTLVGGAAGIAVFLLQDRTTACDDAEANNDPVAIGECTLLKCKFDISTCTLPCPFGYTSKSDDDVCPLSCTCASKGNFEGDVHFVGEDLPHLLDTYGYIDKDDEEFSLFVGSFLKYLGQVFWTKKALPSGRIPVGYKLDTFLSTHARAKKSIEEAVKMYRDNSCIDIEPYDQAKHGAHFVNIKNQAGCSSSIGYVPPPTEQHMSLVVGCHYAGIVAHEFLHTLGFLHEQSRPDRDNFVKIHFENMISNRAHNFKKLKLDTVFDLKSEYDRGSVMHYGGTSFSKNRKPTITSVADGKPVVGQRRKMSDKDLNELNRKLCPDYQRSTTPAATTTRTPAPTNPPRTTTQPVYTRATTRQPYTTRGPTTTRQPFRTTTLSTTRRLWPRTTTLQTTTKRHTVAPSTDEGYSQWTKWYGCTATCGPSSQKVRAKWCHDRSKGCRNPKFERKSCDRKPCVTGGNHWSQWGDYKSCTTTCGIGVSLRYRFCPDSLCVGLGLQAKICYLEKCPGGTQFTQIAWGTWTSWSRCSATCNGGSQMRVRYCRQGSLFTSGCPGNSIVFNPCNAFKCNSAWGGNPPAPMFMQQSTSVAHLCSGANSDVAFIFGDFNGDRNVDVMCGNQDGDFEIGLATSNGDINTATWRGRLDGCVVQSGQIAVGDFNGDAMSDVVCVDHIKKRTTVRLSNNGQFPTGEGYSGSFCTEDSDWLIPLDIDGDNKWDLMCSHSNRENELLLNRFNS</sequence>
<feature type="compositionally biased region" description="Low complexity" evidence="9">
    <location>
        <begin position="383"/>
        <end position="403"/>
    </location>
</feature>
<evidence type="ECO:0000256" key="10">
    <source>
        <dbReference type="SAM" id="Phobius"/>
    </source>
</evidence>
<dbReference type="EMBL" id="MH108632">
    <property type="protein sequence ID" value="AZM68749.1"/>
    <property type="molecule type" value="mRNA"/>
</dbReference>
<dbReference type="CDD" id="cd04280">
    <property type="entry name" value="ZnMc_astacin_like"/>
    <property type="match status" value="1"/>
</dbReference>
<feature type="binding site" evidence="7">
    <location>
        <position position="285"/>
    </location>
    <ligand>
        <name>Zn(2+)</name>
        <dbReference type="ChEBI" id="CHEBI:29105"/>
        <note>catalytic</note>
    </ligand>
</feature>
<evidence type="ECO:0000256" key="3">
    <source>
        <dbReference type="ARBA" id="ARBA00022801"/>
    </source>
</evidence>
<feature type="region of interest" description="Disordered" evidence="9">
    <location>
        <begin position="380"/>
        <end position="408"/>
    </location>
</feature>
<organism evidence="12">
    <name type="scientific">Ciona robusta</name>
    <dbReference type="NCBI Taxonomy" id="1774208"/>
    <lineage>
        <taxon>Eukaryota</taxon>
        <taxon>Metazoa</taxon>
        <taxon>Chordata</taxon>
        <taxon>Tunicata</taxon>
        <taxon>Ascidiacea</taxon>
        <taxon>Phlebobranchia</taxon>
        <taxon>Cionidae</taxon>
        <taxon>Ciona</taxon>
    </lineage>
</organism>
<dbReference type="PANTHER" id="PTHR10127:SF780">
    <property type="entry name" value="METALLOENDOPEPTIDASE"/>
    <property type="match status" value="1"/>
</dbReference>
<dbReference type="PANTHER" id="PTHR10127">
    <property type="entry name" value="DISCOIDIN, CUB, EGF, LAMININ , AND ZINC METALLOPROTEASE DOMAIN CONTAINING"/>
    <property type="match status" value="1"/>
</dbReference>
<feature type="binding site" evidence="7">
    <location>
        <position position="279"/>
    </location>
    <ligand>
        <name>Zn(2+)</name>
        <dbReference type="ChEBI" id="CHEBI:29105"/>
        <note>catalytic</note>
    </ligand>
</feature>
<keyword evidence="10" id="KW-0472">Membrane</keyword>
<dbReference type="SUPFAM" id="SSF55486">
    <property type="entry name" value="Metalloproteases ('zincins'), catalytic domain"/>
    <property type="match status" value="1"/>
</dbReference>
<dbReference type="InterPro" id="IPR028994">
    <property type="entry name" value="Integrin_alpha_N"/>
</dbReference>
<dbReference type="Pfam" id="PF00090">
    <property type="entry name" value="TSP_1"/>
    <property type="match status" value="3"/>
</dbReference>
<dbReference type="Gene3D" id="3.40.390.10">
    <property type="entry name" value="Collagenase (Catalytic Domain)"/>
    <property type="match status" value="1"/>
</dbReference>
<keyword evidence="3 7" id="KW-0378">Hydrolase</keyword>
<dbReference type="PROSITE" id="PS50092">
    <property type="entry name" value="TSP1"/>
    <property type="match status" value="3"/>
</dbReference>
<evidence type="ECO:0000256" key="2">
    <source>
        <dbReference type="ARBA" id="ARBA00022723"/>
    </source>
</evidence>
<evidence type="ECO:0000313" key="12">
    <source>
        <dbReference type="EMBL" id="AZM68749.1"/>
    </source>
</evidence>
<feature type="active site" evidence="7">
    <location>
        <position position="276"/>
    </location>
</feature>
<dbReference type="PRINTS" id="PR00480">
    <property type="entry name" value="ASTACIN"/>
</dbReference>
<dbReference type="GO" id="GO:0008270">
    <property type="term" value="F:zinc ion binding"/>
    <property type="evidence" value="ECO:0007669"/>
    <property type="project" value="UniProtKB-UniRule"/>
</dbReference>
<dbReference type="SUPFAM" id="SSF82895">
    <property type="entry name" value="TSP-1 type 1 repeat"/>
    <property type="match status" value="2"/>
</dbReference>
<dbReference type="SMART" id="SM00209">
    <property type="entry name" value="TSP1"/>
    <property type="match status" value="3"/>
</dbReference>
<feature type="domain" description="Peptidase M12A" evidence="11">
    <location>
        <begin position="170"/>
        <end position="377"/>
    </location>
</feature>
<feature type="transmembrane region" description="Helical" evidence="10">
    <location>
        <begin position="52"/>
        <end position="73"/>
    </location>
</feature>
<evidence type="ECO:0000256" key="8">
    <source>
        <dbReference type="RuleBase" id="RU361183"/>
    </source>
</evidence>
<proteinExistence type="evidence at transcript level"/>
<dbReference type="PROSITE" id="PS51864">
    <property type="entry name" value="ASTACIN"/>
    <property type="match status" value="1"/>
</dbReference>
<protein>
    <recommendedName>
        <fullName evidence="8">Metalloendopeptidase</fullName>
        <ecNumber evidence="8">3.4.24.-</ecNumber>
    </recommendedName>
</protein>
<dbReference type="SUPFAM" id="SSF69318">
    <property type="entry name" value="Integrin alpha N-terminal domain"/>
    <property type="match status" value="1"/>
</dbReference>
<evidence type="ECO:0000256" key="6">
    <source>
        <dbReference type="ARBA" id="ARBA00023180"/>
    </source>
</evidence>
<evidence type="ECO:0000256" key="1">
    <source>
        <dbReference type="ARBA" id="ARBA00022670"/>
    </source>
</evidence>
<keyword evidence="10" id="KW-0812">Transmembrane</keyword>
<dbReference type="InterPro" id="IPR001506">
    <property type="entry name" value="Peptidase_M12A"/>
</dbReference>
<dbReference type="SMART" id="SM00235">
    <property type="entry name" value="ZnMc"/>
    <property type="match status" value="1"/>
</dbReference>
<keyword evidence="5 7" id="KW-0482">Metalloprotease</keyword>
<evidence type="ECO:0000256" key="9">
    <source>
        <dbReference type="SAM" id="MobiDB-lite"/>
    </source>
</evidence>
<dbReference type="Gene3D" id="2.40.128.340">
    <property type="match status" value="1"/>
</dbReference>
<keyword evidence="6" id="KW-0325">Glycoprotein</keyword>
<evidence type="ECO:0000256" key="7">
    <source>
        <dbReference type="PROSITE-ProRule" id="PRU01211"/>
    </source>
</evidence>
<comment type="caution">
    <text evidence="7">Lacks conserved residue(s) required for the propagation of feature annotation.</text>
</comment>
<dbReference type="InterPro" id="IPR006026">
    <property type="entry name" value="Peptidase_Metallo"/>
</dbReference>
<evidence type="ECO:0000259" key="11">
    <source>
        <dbReference type="PROSITE" id="PS51864"/>
    </source>
</evidence>
<dbReference type="FunFam" id="3.40.390.10:FF:000106">
    <property type="entry name" value="Metalloendopeptidase"/>
    <property type="match status" value="1"/>
</dbReference>
<keyword evidence="1 7" id="KW-0645">Protease</keyword>
<keyword evidence="4 7" id="KW-0862">Zinc</keyword>
<keyword evidence="10" id="KW-1133">Transmembrane helix</keyword>
<dbReference type="InterPro" id="IPR034035">
    <property type="entry name" value="Astacin-like_dom"/>
</dbReference>
<feature type="binding site" evidence="7">
    <location>
        <position position="275"/>
    </location>
    <ligand>
        <name>Zn(2+)</name>
        <dbReference type="ChEBI" id="CHEBI:29105"/>
        <note>catalytic</note>
    </ligand>
</feature>
<comment type="cofactor">
    <cofactor evidence="7 8">
        <name>Zn(2+)</name>
        <dbReference type="ChEBI" id="CHEBI:29105"/>
    </cofactor>
    <text evidence="7 8">Binds 1 zinc ion per subunit.</text>
</comment>
<dbReference type="EC" id="3.4.24.-" evidence="8"/>
<reference evidence="12" key="1">
    <citation type="submission" date="2018-03" db="EMBL/GenBank/DDBJ databases">
        <authorList>
            <person name="Nakazawa S."/>
            <person name="Shirae-Kurabayashi M."/>
            <person name="Sawada H."/>
        </authorList>
    </citation>
    <scope>NUCLEOTIDE SEQUENCE</scope>
    <source>
        <tissue evidence="12">Testis</tissue>
    </source>
</reference>
<gene>
    <name evidence="12" type="primary">Tast2a</name>
</gene>
<dbReference type="InterPro" id="IPR000884">
    <property type="entry name" value="TSP1_rpt"/>
</dbReference>
<feature type="region of interest" description="Disordered" evidence="9">
    <location>
        <begin position="1"/>
        <end position="42"/>
    </location>
</feature>
<dbReference type="InterPro" id="IPR036383">
    <property type="entry name" value="TSP1_rpt_sf"/>
</dbReference>
<dbReference type="GO" id="GO:0004222">
    <property type="term" value="F:metalloendopeptidase activity"/>
    <property type="evidence" value="ECO:0007669"/>
    <property type="project" value="UniProtKB-UniRule"/>
</dbReference>
<dbReference type="GO" id="GO:0006508">
    <property type="term" value="P:proteolysis"/>
    <property type="evidence" value="ECO:0007669"/>
    <property type="project" value="UniProtKB-KW"/>
</dbReference>
<keyword evidence="2 7" id="KW-0479">Metal-binding</keyword>
<dbReference type="Pfam" id="PF01400">
    <property type="entry name" value="Astacin"/>
    <property type="match status" value="1"/>
</dbReference>
<accession>A0A3S8XFW1</accession>
<evidence type="ECO:0000256" key="5">
    <source>
        <dbReference type="ARBA" id="ARBA00023049"/>
    </source>
</evidence>
<dbReference type="InterPro" id="IPR024079">
    <property type="entry name" value="MetalloPept_cat_dom_sf"/>
</dbReference>
<evidence type="ECO:0000256" key="4">
    <source>
        <dbReference type="ARBA" id="ARBA00022833"/>
    </source>
</evidence>